<dbReference type="Pfam" id="PF12850">
    <property type="entry name" value="Metallophos_2"/>
    <property type="match status" value="1"/>
</dbReference>
<evidence type="ECO:0000313" key="4">
    <source>
        <dbReference type="EMBL" id="KKQ93030.1"/>
    </source>
</evidence>
<dbReference type="PANTHER" id="PTHR43165:SF1">
    <property type="entry name" value="PHOSPHODIESTERASE MJ0936"/>
    <property type="match status" value="1"/>
</dbReference>
<sequence>MKVAVISDIHDRTDKLDKALEVISSCNIHTIICCGDIASVKTLEVLVATGKTIFCCLGNAEREPEEMFYAQNEHKNLTVFKEVGEIKLAGKTIGLTHYPHRAQNMAESGAFDFVFYGHNHTPWAKKIGDTVLLNPGEIAAFYGPQSTFALVNLKTGNYELKILA</sequence>
<comment type="similarity">
    <text evidence="1 2">Belongs to the metallophosphoesterase superfamily. YfcE family.</text>
</comment>
<dbReference type="AlphaFoldDB" id="A0A0G0LYF0"/>
<feature type="domain" description="Calcineurin-like phosphoesterase" evidence="3">
    <location>
        <begin position="1"/>
        <end position="155"/>
    </location>
</feature>
<gene>
    <name evidence="4" type="ORF">UT18_C0029G0007</name>
</gene>
<dbReference type="Proteomes" id="UP000034207">
    <property type="component" value="Unassembled WGS sequence"/>
</dbReference>
<dbReference type="InterPro" id="IPR029052">
    <property type="entry name" value="Metallo-depent_PP-like"/>
</dbReference>
<protein>
    <recommendedName>
        <fullName evidence="2">Phosphoesterase</fullName>
        <ecNumber evidence="2">3.1.4.-</ecNumber>
    </recommendedName>
</protein>
<dbReference type="SUPFAM" id="SSF56300">
    <property type="entry name" value="Metallo-dependent phosphatases"/>
    <property type="match status" value="1"/>
</dbReference>
<evidence type="ECO:0000256" key="2">
    <source>
        <dbReference type="RuleBase" id="RU362039"/>
    </source>
</evidence>
<dbReference type="Gene3D" id="3.60.21.10">
    <property type="match status" value="1"/>
</dbReference>
<evidence type="ECO:0000259" key="3">
    <source>
        <dbReference type="Pfam" id="PF12850"/>
    </source>
</evidence>
<dbReference type="EMBL" id="LBVV01000029">
    <property type="protein sequence ID" value="KKQ93030.1"/>
    <property type="molecule type" value="Genomic_DNA"/>
</dbReference>
<dbReference type="NCBIfam" id="TIGR00040">
    <property type="entry name" value="yfcE"/>
    <property type="match status" value="1"/>
</dbReference>
<dbReference type="GO" id="GO:0016787">
    <property type="term" value="F:hydrolase activity"/>
    <property type="evidence" value="ECO:0007669"/>
    <property type="project" value="UniProtKB-UniRule"/>
</dbReference>
<dbReference type="InterPro" id="IPR000979">
    <property type="entry name" value="Phosphodiesterase_MJ0936/Vps29"/>
</dbReference>
<dbReference type="GO" id="GO:0046872">
    <property type="term" value="F:metal ion binding"/>
    <property type="evidence" value="ECO:0007669"/>
    <property type="project" value="UniProtKB-KW"/>
</dbReference>
<comment type="caution">
    <text evidence="4">The sequence shown here is derived from an EMBL/GenBank/DDBJ whole genome shotgun (WGS) entry which is preliminary data.</text>
</comment>
<reference evidence="4 5" key="1">
    <citation type="journal article" date="2015" name="Nature">
        <title>rRNA introns, odd ribosomes, and small enigmatic genomes across a large radiation of phyla.</title>
        <authorList>
            <person name="Brown C.T."/>
            <person name="Hug L.A."/>
            <person name="Thomas B.C."/>
            <person name="Sharon I."/>
            <person name="Castelle C.J."/>
            <person name="Singh A."/>
            <person name="Wilkins M.J."/>
            <person name="Williams K.H."/>
            <person name="Banfield J.F."/>
        </authorList>
    </citation>
    <scope>NUCLEOTIDE SEQUENCE [LARGE SCALE GENOMIC DNA]</scope>
</reference>
<dbReference type="InterPro" id="IPR053193">
    <property type="entry name" value="MetalloPDE_YfcE-like"/>
</dbReference>
<name>A0A0G0LYF0_UNCC2</name>
<dbReference type="PANTHER" id="PTHR43165">
    <property type="entry name" value="METALLOPHOSPHOESTERASE"/>
    <property type="match status" value="1"/>
</dbReference>
<evidence type="ECO:0000256" key="1">
    <source>
        <dbReference type="ARBA" id="ARBA00008950"/>
    </source>
</evidence>
<dbReference type="InterPro" id="IPR024654">
    <property type="entry name" value="Calcineurin-like_PHP_lpxH"/>
</dbReference>
<evidence type="ECO:0000313" key="5">
    <source>
        <dbReference type="Proteomes" id="UP000034207"/>
    </source>
</evidence>
<keyword evidence="2" id="KW-0479">Metal-binding</keyword>
<comment type="cofactor">
    <cofactor evidence="2">
        <name>a divalent metal cation</name>
        <dbReference type="ChEBI" id="CHEBI:60240"/>
    </cofactor>
</comment>
<accession>A0A0G0LYF0</accession>
<dbReference type="EC" id="3.1.4.-" evidence="2"/>
<dbReference type="STRING" id="1618345.UT18_C0029G0007"/>
<proteinExistence type="inferred from homology"/>
<organism evidence="4 5">
    <name type="scientific">candidate division CPR2 bacterium GW2011_GWC2_39_10</name>
    <dbReference type="NCBI Taxonomy" id="1618345"/>
    <lineage>
        <taxon>Bacteria</taxon>
        <taxon>Bacteria division CPR2</taxon>
    </lineage>
</organism>